<sequence length="135" mass="15696">MDEDQKRNPVSPRLRHFARGQRRLATRAEDLFWTQVRAGRLDGHKFKRQVPVAPYIVDFLCTSARLVVEFDGESHETEERRKRDAARDAWLRSQGFAVLRFTNDDFLGNPQLTLDAVSDAIRRRDSATMTDPQPR</sequence>
<keyword evidence="2" id="KW-0378">Hydrolase</keyword>
<dbReference type="OrthoDB" id="9798754at2"/>
<dbReference type="InterPro" id="IPR047216">
    <property type="entry name" value="Endonuclease_DUF559_bact"/>
</dbReference>
<keyword evidence="2" id="KW-0540">Nuclease</keyword>
<dbReference type="Gene3D" id="3.40.960.10">
    <property type="entry name" value="VSR Endonuclease"/>
    <property type="match status" value="1"/>
</dbReference>
<dbReference type="GO" id="GO:0004519">
    <property type="term" value="F:endonuclease activity"/>
    <property type="evidence" value="ECO:0007669"/>
    <property type="project" value="UniProtKB-KW"/>
</dbReference>
<accession>A0A3S2W024</accession>
<dbReference type="CDD" id="cd01038">
    <property type="entry name" value="Endonuclease_DUF559"/>
    <property type="match status" value="1"/>
</dbReference>
<dbReference type="InterPro" id="IPR011335">
    <property type="entry name" value="Restrct_endonuc-II-like"/>
</dbReference>
<dbReference type="Pfam" id="PF04480">
    <property type="entry name" value="DUF559"/>
    <property type="match status" value="1"/>
</dbReference>
<comment type="caution">
    <text evidence="2">The sequence shown here is derived from an EMBL/GenBank/DDBJ whole genome shotgun (WGS) entry which is preliminary data.</text>
</comment>
<dbReference type="EMBL" id="SACP01000001">
    <property type="protein sequence ID" value="RVU21849.1"/>
    <property type="molecule type" value="Genomic_DNA"/>
</dbReference>
<keyword evidence="2" id="KW-0255">Endonuclease</keyword>
<dbReference type="InterPro" id="IPR007569">
    <property type="entry name" value="DUF559"/>
</dbReference>
<dbReference type="SUPFAM" id="SSF52980">
    <property type="entry name" value="Restriction endonuclease-like"/>
    <property type="match status" value="1"/>
</dbReference>
<evidence type="ECO:0000313" key="2">
    <source>
        <dbReference type="EMBL" id="RVU21849.1"/>
    </source>
</evidence>
<feature type="domain" description="DUF559" evidence="1">
    <location>
        <begin position="14"/>
        <end position="121"/>
    </location>
</feature>
<dbReference type="AlphaFoldDB" id="A0A3S2W024"/>
<dbReference type="Proteomes" id="UP000286997">
    <property type="component" value="Unassembled WGS sequence"/>
</dbReference>
<dbReference type="PANTHER" id="PTHR38590:SF1">
    <property type="entry name" value="BLL0828 PROTEIN"/>
    <property type="match status" value="1"/>
</dbReference>
<evidence type="ECO:0000313" key="3">
    <source>
        <dbReference type="Proteomes" id="UP000286997"/>
    </source>
</evidence>
<keyword evidence="3" id="KW-1185">Reference proteome</keyword>
<dbReference type="RefSeq" id="WP_127727092.1">
    <property type="nucleotide sequence ID" value="NZ_SACP01000001.1"/>
</dbReference>
<proteinExistence type="predicted"/>
<gene>
    <name evidence="2" type="ORF">EOE48_02030</name>
</gene>
<evidence type="ECO:0000259" key="1">
    <source>
        <dbReference type="Pfam" id="PF04480"/>
    </source>
</evidence>
<reference evidence="2 3" key="1">
    <citation type="submission" date="2019-01" db="EMBL/GenBank/DDBJ databases">
        <authorList>
            <person name="Chen W.-M."/>
        </authorList>
    </citation>
    <scope>NUCLEOTIDE SEQUENCE [LARGE SCALE GENOMIC DNA]</scope>
    <source>
        <strain evidence="2 3">TER-1</strain>
    </source>
</reference>
<name>A0A3S2W024_9HYPH</name>
<organism evidence="2 3">
    <name type="scientific">Methylobacterium oryzihabitans</name>
    <dbReference type="NCBI Taxonomy" id="2499852"/>
    <lineage>
        <taxon>Bacteria</taxon>
        <taxon>Pseudomonadati</taxon>
        <taxon>Pseudomonadota</taxon>
        <taxon>Alphaproteobacteria</taxon>
        <taxon>Hyphomicrobiales</taxon>
        <taxon>Methylobacteriaceae</taxon>
        <taxon>Methylobacterium</taxon>
    </lineage>
</organism>
<dbReference type="PANTHER" id="PTHR38590">
    <property type="entry name" value="BLL0828 PROTEIN"/>
    <property type="match status" value="1"/>
</dbReference>
<protein>
    <submittedName>
        <fullName evidence="2">Endonuclease domain-containing protein</fullName>
    </submittedName>
</protein>